<feature type="region of interest" description="Disordered" evidence="3">
    <location>
        <begin position="386"/>
        <end position="424"/>
    </location>
</feature>
<dbReference type="PANTHER" id="PTHR16291">
    <property type="entry name" value="NUCLEAR CAP-BINDING PROTEIN SUBUNIT 3"/>
    <property type="match status" value="1"/>
</dbReference>
<dbReference type="Pfam" id="PF10309">
    <property type="entry name" value="NCBP3"/>
    <property type="match status" value="1"/>
</dbReference>
<proteinExistence type="inferred from homology"/>
<dbReference type="GO" id="GO:0005634">
    <property type="term" value="C:nucleus"/>
    <property type="evidence" value="ECO:0007669"/>
    <property type="project" value="TreeGrafter"/>
</dbReference>
<feature type="region of interest" description="Disordered" evidence="3">
    <location>
        <begin position="445"/>
        <end position="649"/>
    </location>
</feature>
<accession>A0A8D8SRU0</accession>
<feature type="compositionally biased region" description="Acidic residues" evidence="3">
    <location>
        <begin position="618"/>
        <end position="636"/>
    </location>
</feature>
<evidence type="ECO:0000256" key="1">
    <source>
        <dbReference type="ARBA" id="ARBA00006069"/>
    </source>
</evidence>
<feature type="compositionally biased region" description="Basic and acidic residues" evidence="3">
    <location>
        <begin position="478"/>
        <end position="490"/>
    </location>
</feature>
<dbReference type="GO" id="GO:0000340">
    <property type="term" value="F:RNA 7-methylguanosine cap binding"/>
    <property type="evidence" value="ECO:0007669"/>
    <property type="project" value="InterPro"/>
</dbReference>
<feature type="region of interest" description="Disordered" evidence="3">
    <location>
        <begin position="18"/>
        <end position="51"/>
    </location>
</feature>
<feature type="compositionally biased region" description="Acidic residues" evidence="3">
    <location>
        <begin position="23"/>
        <end position="36"/>
    </location>
</feature>
<evidence type="ECO:0000256" key="2">
    <source>
        <dbReference type="ARBA" id="ARBA00019876"/>
    </source>
</evidence>
<feature type="compositionally biased region" description="Basic and acidic residues" evidence="3">
    <location>
        <begin position="607"/>
        <end position="617"/>
    </location>
</feature>
<evidence type="ECO:0000256" key="3">
    <source>
        <dbReference type="SAM" id="MobiDB-lite"/>
    </source>
</evidence>
<dbReference type="AlphaFoldDB" id="A0A8D8SRU0"/>
<feature type="compositionally biased region" description="Acidic residues" evidence="3">
    <location>
        <begin position="549"/>
        <end position="602"/>
    </location>
</feature>
<reference evidence="4" key="1">
    <citation type="submission" date="2021-05" db="EMBL/GenBank/DDBJ databases">
        <authorList>
            <person name="Alioto T."/>
            <person name="Alioto T."/>
            <person name="Gomez Garrido J."/>
        </authorList>
    </citation>
    <scope>NUCLEOTIDE SEQUENCE</scope>
</reference>
<dbReference type="PANTHER" id="PTHR16291:SF0">
    <property type="entry name" value="NUCLEAR CAP-BINDING PROTEIN SUBUNIT 3"/>
    <property type="match status" value="1"/>
</dbReference>
<dbReference type="InterPro" id="IPR019416">
    <property type="entry name" value="NCBP3"/>
</dbReference>
<organism evidence="4">
    <name type="scientific">Cacopsylla melanoneura</name>
    <dbReference type="NCBI Taxonomy" id="428564"/>
    <lineage>
        <taxon>Eukaryota</taxon>
        <taxon>Metazoa</taxon>
        <taxon>Ecdysozoa</taxon>
        <taxon>Arthropoda</taxon>
        <taxon>Hexapoda</taxon>
        <taxon>Insecta</taxon>
        <taxon>Pterygota</taxon>
        <taxon>Neoptera</taxon>
        <taxon>Paraneoptera</taxon>
        <taxon>Hemiptera</taxon>
        <taxon>Sternorrhyncha</taxon>
        <taxon>Psylloidea</taxon>
        <taxon>Psyllidae</taxon>
        <taxon>Psyllinae</taxon>
        <taxon>Cacopsylla</taxon>
    </lineage>
</organism>
<feature type="region of interest" description="Disordered" evidence="3">
    <location>
        <begin position="204"/>
        <end position="232"/>
    </location>
</feature>
<dbReference type="EMBL" id="HBUF01234943">
    <property type="protein sequence ID" value="CAG6674841.1"/>
    <property type="molecule type" value="Transcribed_RNA"/>
</dbReference>
<dbReference type="GO" id="GO:0003729">
    <property type="term" value="F:mRNA binding"/>
    <property type="evidence" value="ECO:0007669"/>
    <property type="project" value="InterPro"/>
</dbReference>
<protein>
    <recommendedName>
        <fullName evidence="2">Nuclear cap-binding protein subunit 3</fullName>
    </recommendedName>
</protein>
<sequence>MAGVELLNLRDEDMLVDVAKESSEEEEGEILDDDNDPFWTSPKQPDTRDTHVVPRSYKNDQFSVFSIDREFLEQNNEHKLQERAKRFNLATEDTKKRPPAITLKQLERLYATMGVSPSDPHVRLNALHMRGTQHMNTQQVFDYFKQYGPAAIEWVNDFCCNVVWVDDIAAARALLALSVPIKGGVKPPTRTYDIDEDLVLTLNAGPDGLTSPPRNRDDEMQVESDDESSSAVDVARVRIPVPPGTWRFGVPAPAGGHEADAESDILLRFATKSDKKVARAEGSSEFYRQFGNPNYGGMPGLISNSRKRKLRSVGGGGSLEAMMMGGAAAGAHLLLPASLAQQVVRFEDVGDEYLLKMDARLRLGPAPGSNPWVNLAKTWSNFERNKHKIVPSSPVRVTPPPPSPRTTDSEDDDPISPHKRLGLVGMRGKGLVTTGGGIVKAISIKGSSSEEEQDSNEEYSGGGVRRRKKGGKVARMRMRADDEERKIEKKKEHKLRSRLNQKLGALMNERVGRQLAKKSPSPPPPQPDSTFDDDIAITIANTGPAEPTGGEEDEALEEEDGEIAEEPNEDDTIGEEEMREQEESEAEESEKEDEVNNEDDIDNLVADVEKLVDPRMNEEEEMREQEESEAEESEKDDEGKMIIPLWKKK</sequence>
<evidence type="ECO:0000313" key="4">
    <source>
        <dbReference type="EMBL" id="CAG6674841.1"/>
    </source>
</evidence>
<name>A0A8D8SRU0_9HEMI</name>
<feature type="compositionally biased region" description="Basic residues" evidence="3">
    <location>
        <begin position="464"/>
        <end position="477"/>
    </location>
</feature>
<comment type="similarity">
    <text evidence="1">Belongs to the NCBP3 family.</text>
</comment>